<keyword evidence="8" id="KW-1185">Reference proteome</keyword>
<evidence type="ECO:0000313" key="7">
    <source>
        <dbReference type="EMBL" id="SEQ84662.1"/>
    </source>
</evidence>
<dbReference type="Gene3D" id="1.10.8.60">
    <property type="match status" value="1"/>
</dbReference>
<keyword evidence="2" id="KW-0067">ATP-binding</keyword>
<dbReference type="SUPFAM" id="SSF46689">
    <property type="entry name" value="Homeodomain-like"/>
    <property type="match status" value="1"/>
</dbReference>
<dbReference type="InterPro" id="IPR009057">
    <property type="entry name" value="Homeodomain-like_sf"/>
</dbReference>
<keyword evidence="1" id="KW-0547">Nucleotide-binding</keyword>
<evidence type="ECO:0000256" key="2">
    <source>
        <dbReference type="ARBA" id="ARBA00022840"/>
    </source>
</evidence>
<dbReference type="PANTHER" id="PTHR32071">
    <property type="entry name" value="TRANSCRIPTIONAL REGULATORY PROTEIN"/>
    <property type="match status" value="1"/>
</dbReference>
<dbReference type="CDD" id="cd00009">
    <property type="entry name" value="AAA"/>
    <property type="match status" value="1"/>
</dbReference>
<dbReference type="OrthoDB" id="9804019at2"/>
<dbReference type="PROSITE" id="PS00675">
    <property type="entry name" value="SIGMA54_INTERACT_1"/>
    <property type="match status" value="1"/>
</dbReference>
<evidence type="ECO:0000256" key="5">
    <source>
        <dbReference type="ARBA" id="ARBA00023163"/>
    </source>
</evidence>
<dbReference type="InterPro" id="IPR025662">
    <property type="entry name" value="Sigma_54_int_dom_ATP-bd_1"/>
</dbReference>
<dbReference type="Pfam" id="PF02954">
    <property type="entry name" value="HTH_8"/>
    <property type="match status" value="1"/>
</dbReference>
<evidence type="ECO:0000256" key="3">
    <source>
        <dbReference type="ARBA" id="ARBA00023015"/>
    </source>
</evidence>
<sequence>MTAHIRSVAELSLARRALASGAALPEGVLREPLRRSWERVRASGMRPSDDILFSHWVSVGDARRLSEAHRDLIELATPDMEHLWQSIRSPHWVVLLTNAQGVIVHSIGESCLAARELSPLRCGRRLCEADMGSTAPGIASIEAEAVAVDGEEHFLDELQNFFCAAAPIFDTSGQLIGVLDVTGIHASGDMRRLDRVINAVQSIECRAYERAKSDMIIRLHEDPRFIGTPAQGVILAREDGIVTSANRAAQAMLGLKGAVPDQPVRIDEWLDVSALGREQMARRSSWTAPVYSHHGARLFVDVRRGAQPRRSPVMAGTALRETRDARLVAAFEKADRVFPHGLPLLLTGETGTGKEWFAQQLHQRHRAGKPFVPVDCSSLAEGIVESELFGHVDGAFTGSRRGGAKGRIEQAQGGTLFLDEIGDMPLHLQSRLLRVLQERRLVRVGGGGEVELDVLVIAATHRDLARLVTEGRFREDLFFRLNGLQIMMPPLREREDIAALIDEVLAACAPSGQAACHIEPELRTRLCALRWPGNVRQLRHVLTVASLLAGGGQEIREEHLPAELLGVAAPPPPSSLEEQQRQSIRRALEMHGGNVSAAARALGVSRTTVYKHLRP</sequence>
<dbReference type="Pfam" id="PF25601">
    <property type="entry name" value="AAA_lid_14"/>
    <property type="match status" value="1"/>
</dbReference>
<dbReference type="GO" id="GO:0043565">
    <property type="term" value="F:sequence-specific DNA binding"/>
    <property type="evidence" value="ECO:0007669"/>
    <property type="project" value="InterPro"/>
</dbReference>
<accession>A0A1H9JCV2</accession>
<dbReference type="InterPro" id="IPR025944">
    <property type="entry name" value="Sigma_54_int_dom_CS"/>
</dbReference>
<evidence type="ECO:0000256" key="4">
    <source>
        <dbReference type="ARBA" id="ARBA00023125"/>
    </source>
</evidence>
<dbReference type="SUPFAM" id="SSF52540">
    <property type="entry name" value="P-loop containing nucleoside triphosphate hydrolases"/>
    <property type="match status" value="1"/>
</dbReference>
<dbReference type="Proteomes" id="UP000199233">
    <property type="component" value="Unassembled WGS sequence"/>
</dbReference>
<dbReference type="Pfam" id="PF00158">
    <property type="entry name" value="Sigma54_activat"/>
    <property type="match status" value="1"/>
</dbReference>
<dbReference type="PROSITE" id="PS00676">
    <property type="entry name" value="SIGMA54_INTERACT_2"/>
    <property type="match status" value="1"/>
</dbReference>
<dbReference type="InterPro" id="IPR025943">
    <property type="entry name" value="Sigma_54_int_dom_ATP-bd_2"/>
</dbReference>
<reference evidence="7 8" key="1">
    <citation type="submission" date="2016-10" db="EMBL/GenBank/DDBJ databases">
        <authorList>
            <person name="de Groot N.N."/>
        </authorList>
    </citation>
    <scope>NUCLEOTIDE SEQUENCE [LARGE SCALE GENOMIC DNA]</scope>
    <source>
        <strain evidence="7 8">DSM 25927</strain>
    </source>
</reference>
<dbReference type="GO" id="GO:0005524">
    <property type="term" value="F:ATP binding"/>
    <property type="evidence" value="ECO:0007669"/>
    <property type="project" value="UniProtKB-KW"/>
</dbReference>
<dbReference type="Gene3D" id="3.40.50.300">
    <property type="entry name" value="P-loop containing nucleotide triphosphate hydrolases"/>
    <property type="match status" value="1"/>
</dbReference>
<dbReference type="InterPro" id="IPR003593">
    <property type="entry name" value="AAA+_ATPase"/>
</dbReference>
<name>A0A1H9JCV2_9GAMM</name>
<dbReference type="CDD" id="cd00569">
    <property type="entry name" value="HTH_Hin_like"/>
    <property type="match status" value="1"/>
</dbReference>
<dbReference type="InterPro" id="IPR029016">
    <property type="entry name" value="GAF-like_dom_sf"/>
</dbReference>
<dbReference type="SMART" id="SM00382">
    <property type="entry name" value="AAA"/>
    <property type="match status" value="1"/>
</dbReference>
<evidence type="ECO:0000313" key="8">
    <source>
        <dbReference type="Proteomes" id="UP000199233"/>
    </source>
</evidence>
<dbReference type="STRING" id="489703.SAMN04488038_111108"/>
<dbReference type="AlphaFoldDB" id="A0A1H9JCV2"/>
<dbReference type="PROSITE" id="PS00688">
    <property type="entry name" value="SIGMA54_INTERACT_3"/>
    <property type="match status" value="1"/>
</dbReference>
<dbReference type="Gene3D" id="3.30.450.40">
    <property type="match status" value="1"/>
</dbReference>
<dbReference type="InterPro" id="IPR002078">
    <property type="entry name" value="Sigma_54_int"/>
</dbReference>
<dbReference type="InterPro" id="IPR002197">
    <property type="entry name" value="HTH_Fis"/>
</dbReference>
<gene>
    <name evidence="7" type="ORF">SAMN04488038_111108</name>
</gene>
<organism evidence="7 8">
    <name type="scientific">Solimonas aquatica</name>
    <dbReference type="NCBI Taxonomy" id="489703"/>
    <lineage>
        <taxon>Bacteria</taxon>
        <taxon>Pseudomonadati</taxon>
        <taxon>Pseudomonadota</taxon>
        <taxon>Gammaproteobacteria</taxon>
        <taxon>Nevskiales</taxon>
        <taxon>Nevskiaceae</taxon>
        <taxon>Solimonas</taxon>
    </lineage>
</organism>
<evidence type="ECO:0000259" key="6">
    <source>
        <dbReference type="PROSITE" id="PS50045"/>
    </source>
</evidence>
<feature type="domain" description="Sigma-54 factor interaction" evidence="6">
    <location>
        <begin position="332"/>
        <end position="547"/>
    </location>
</feature>
<dbReference type="InterPro" id="IPR027417">
    <property type="entry name" value="P-loop_NTPase"/>
</dbReference>
<evidence type="ECO:0000256" key="1">
    <source>
        <dbReference type="ARBA" id="ARBA00022741"/>
    </source>
</evidence>
<keyword evidence="5" id="KW-0804">Transcription</keyword>
<keyword evidence="3" id="KW-0805">Transcription regulation</keyword>
<dbReference type="GO" id="GO:0006355">
    <property type="term" value="P:regulation of DNA-templated transcription"/>
    <property type="evidence" value="ECO:0007669"/>
    <property type="project" value="InterPro"/>
</dbReference>
<dbReference type="EMBL" id="FOFS01000011">
    <property type="protein sequence ID" value="SEQ84662.1"/>
    <property type="molecule type" value="Genomic_DNA"/>
</dbReference>
<proteinExistence type="predicted"/>
<dbReference type="PROSITE" id="PS50045">
    <property type="entry name" value="SIGMA54_INTERACT_4"/>
    <property type="match status" value="1"/>
</dbReference>
<keyword evidence="4" id="KW-0238">DNA-binding</keyword>
<dbReference type="FunFam" id="3.40.50.300:FF:000006">
    <property type="entry name" value="DNA-binding transcriptional regulator NtrC"/>
    <property type="match status" value="1"/>
</dbReference>
<dbReference type="SUPFAM" id="SSF55781">
    <property type="entry name" value="GAF domain-like"/>
    <property type="match status" value="1"/>
</dbReference>
<protein>
    <submittedName>
        <fullName evidence="7">Transcriptional regulator of acetoin/glycerol metabolism</fullName>
    </submittedName>
</protein>
<dbReference type="PRINTS" id="PR01590">
    <property type="entry name" value="HTHFIS"/>
</dbReference>
<dbReference type="PANTHER" id="PTHR32071:SF77">
    <property type="entry name" value="TRANSCRIPTIONAL REGULATORY PROTEIN"/>
    <property type="match status" value="1"/>
</dbReference>
<dbReference type="RefSeq" id="WP_093287621.1">
    <property type="nucleotide sequence ID" value="NZ_FOFS01000011.1"/>
</dbReference>
<dbReference type="InterPro" id="IPR058031">
    <property type="entry name" value="AAA_lid_NorR"/>
</dbReference>
<dbReference type="Gene3D" id="1.10.10.60">
    <property type="entry name" value="Homeodomain-like"/>
    <property type="match status" value="1"/>
</dbReference>